<dbReference type="PANTHER" id="PTHR38791">
    <property type="entry name" value="ZN(II)2CYS6 TRANSCRIPTION FACTOR (EUROFUNG)-RELATED-RELATED"/>
    <property type="match status" value="1"/>
</dbReference>
<sequence length="1242" mass="134756">MGRTHDVAVGGKWAGGRGENTEGSLAIASFGADGCQRGLSRLATFSSHLVDLDGLPSSQRSSIASAASCWHPSLSAAWRVRRINGQTDSGETVGADRWRLQPIRDPPPPPALPLHPTQTQNLARFFVLPSGASPPPPHRVARPVLLVLGRNWYGMAAPPRLQRRGCPVQGPESAQKLLSSPGGTLSQGQEKGMDRSVDGSVSAWNPALLLHLYFLHTSSDPGCGGGRACRPIASGRDPPRDGSSSPCRHVWAMASVTRTVEGPSFSTLRLETLEWTGRESLGRAKAEHHLPIQRHLTERAGTLDTVRNRAGWNSALVPRAQALPAPRVSRLSGRPAGSQTQAGEAWPALGGPPSTGCCTSRPGSGKVHPQVPPTPFQAVVRASDWSVGGRATNTDTDASHPPQVHIHHHHESSAAKVPSHVSLVCTGRPLSVLSDLASPSSFALAHAPPALTLAGRLIVFYIQQANHGFLTASALAAPALSEPSASFVSKARLARRRKKQSAARLSCTAAPLFSSHPSGATRDVLCRFCRHRIHRRCCSPPSGAVALASYCSFTEADSPPAKSQESPTALETRPAAAVQPTPFWATSHILSSLHPIRTSAAFSSGSFGVTPFISGPLGLIALQDISPRRQYAPASLTWAAPLGSLFTLIPSHHGCDETKPTCNQCAKSRRICPGYKDEFDLVFRNETQATERRARKANKKALEQKYGKDAESSESSASSSSPASSTDTWIIPASPQVPLEDQAACHFVSNYVLVPPQGSVRGYMEFLIPLMKLGNIPPHFRYAFDACALASLNNRVGTGNDFEKEALGKYTKALSATFAAIRDPEVAKQDTTLASVLLLGLFENITARQLGMLAWGSHIEGAIQLARARGRKQLRTKVGLAMFIAVRTQMIIHSLTTSKSPVMGADWWMNDTVRDEHASDCQRLNIIIGELRAETNRLLTTPTRSPDHVEKVMDMIKRCQAHDLACANWSKNLPDHFQAKTVAWEDNVPYGDYTKAEVYPGRVDAYQDLWVCSVWNMMRCSRIVLASIIVRCAAWISSPVDYRTTPEYATAARTCVDTITDIIASVPYQLGWFSKRRDLLERANFSSGFGCGEEDAQKGLGGYFMTWPLALIHGQDYITDSQRAWVQGRLEYIGAQLGVRYAHMLTQLNVRIPSMLIRRDGLVANPYPQAHDFQKLLSGKLSPAAAGAGTSNPLHQREVMQRETIQRQTAELVSKAMGTSGKIDEWTAKTWLQLQHFTTTTI</sequence>
<feature type="region of interest" description="Disordered" evidence="2">
    <location>
        <begin position="326"/>
        <end position="374"/>
    </location>
</feature>
<protein>
    <recommendedName>
        <fullName evidence="5">Zn(2)-C6 fungal-type domain-containing protein</fullName>
    </recommendedName>
</protein>
<dbReference type="Pfam" id="PF11951">
    <property type="entry name" value="Fungal_trans_2"/>
    <property type="match status" value="1"/>
</dbReference>
<evidence type="ECO:0000313" key="4">
    <source>
        <dbReference type="Proteomes" id="UP001287286"/>
    </source>
</evidence>
<organism evidence="3 4">
    <name type="scientific">Purpureocillium lilacinum</name>
    <name type="common">Paecilomyces lilacinus</name>
    <dbReference type="NCBI Taxonomy" id="33203"/>
    <lineage>
        <taxon>Eukaryota</taxon>
        <taxon>Fungi</taxon>
        <taxon>Dikarya</taxon>
        <taxon>Ascomycota</taxon>
        <taxon>Pezizomycotina</taxon>
        <taxon>Sordariomycetes</taxon>
        <taxon>Hypocreomycetidae</taxon>
        <taxon>Hypocreales</taxon>
        <taxon>Ophiocordycipitaceae</taxon>
        <taxon>Purpureocillium</taxon>
    </lineage>
</organism>
<feature type="region of interest" description="Disordered" evidence="2">
    <location>
        <begin position="163"/>
        <end position="198"/>
    </location>
</feature>
<keyword evidence="4" id="KW-1185">Reference proteome</keyword>
<evidence type="ECO:0000313" key="3">
    <source>
        <dbReference type="EMBL" id="KAK4082603.1"/>
    </source>
</evidence>
<accession>A0ABR0BKU9</accession>
<dbReference type="InterPro" id="IPR021858">
    <property type="entry name" value="Fun_TF"/>
</dbReference>
<proteinExistence type="predicted"/>
<name>A0ABR0BKU9_PURLI</name>
<feature type="region of interest" description="Disordered" evidence="2">
    <location>
        <begin position="690"/>
        <end position="727"/>
    </location>
</feature>
<reference evidence="3 4" key="1">
    <citation type="journal article" date="2024" name="Microbiol. Resour. Announc.">
        <title>Genome annotations for the ascomycete fungi Trichoderma harzianum, Trichoderma aggressivum, and Purpureocillium lilacinum.</title>
        <authorList>
            <person name="Beijen E.P.W."/>
            <person name="Ohm R.A."/>
        </authorList>
    </citation>
    <scope>NUCLEOTIDE SEQUENCE [LARGE SCALE GENOMIC DNA]</scope>
    <source>
        <strain evidence="3 4">CBS 150709</strain>
    </source>
</reference>
<feature type="compositionally biased region" description="Low complexity" evidence="2">
    <location>
        <begin position="713"/>
        <end position="725"/>
    </location>
</feature>
<evidence type="ECO:0000256" key="2">
    <source>
        <dbReference type="SAM" id="MobiDB-lite"/>
    </source>
</evidence>
<feature type="compositionally biased region" description="Polar residues" evidence="2">
    <location>
        <begin position="176"/>
        <end position="189"/>
    </location>
</feature>
<feature type="region of interest" description="Disordered" evidence="2">
    <location>
        <begin position="388"/>
        <end position="410"/>
    </location>
</feature>
<gene>
    <name evidence="3" type="ORF">Purlil1_11145</name>
</gene>
<dbReference type="EMBL" id="JAWRVI010000063">
    <property type="protein sequence ID" value="KAK4082603.1"/>
    <property type="molecule type" value="Genomic_DNA"/>
</dbReference>
<comment type="caution">
    <text evidence="3">The sequence shown here is derived from an EMBL/GenBank/DDBJ whole genome shotgun (WGS) entry which is preliminary data.</text>
</comment>
<evidence type="ECO:0000256" key="1">
    <source>
        <dbReference type="ARBA" id="ARBA00023242"/>
    </source>
</evidence>
<feature type="compositionally biased region" description="Basic and acidic residues" evidence="2">
    <location>
        <begin position="700"/>
        <end position="711"/>
    </location>
</feature>
<evidence type="ECO:0008006" key="5">
    <source>
        <dbReference type="Google" id="ProtNLM"/>
    </source>
</evidence>
<dbReference type="Proteomes" id="UP001287286">
    <property type="component" value="Unassembled WGS sequence"/>
</dbReference>
<dbReference type="InterPro" id="IPR053175">
    <property type="entry name" value="DHMBA_Reg_Transcription_Factor"/>
</dbReference>
<dbReference type="PANTHER" id="PTHR38791:SF13">
    <property type="entry name" value="ZN(2)-C6 FUNGAL-TYPE DOMAIN-CONTAINING PROTEIN"/>
    <property type="match status" value="1"/>
</dbReference>
<keyword evidence="1" id="KW-0539">Nucleus</keyword>